<keyword evidence="4 6" id="KW-1133">Transmembrane helix</keyword>
<dbReference type="AlphaFoldDB" id="A0A222WPM4"/>
<evidence type="ECO:0000313" key="9">
    <source>
        <dbReference type="Proteomes" id="UP000214666"/>
    </source>
</evidence>
<comment type="subcellular location">
    <subcellularLocation>
        <location evidence="1">Cell membrane</location>
        <topology evidence="1">Multi-pass membrane protein</topology>
    </subcellularLocation>
</comment>
<accession>A0A222WPM4</accession>
<reference evidence="8 9" key="1">
    <citation type="submission" date="2017-03" db="EMBL/GenBank/DDBJ databases">
        <title>Complete genome sequence of Paenibacillus Kribbensis producing bioflocculants.</title>
        <authorList>
            <person name="Lee H.-G."/>
            <person name="Oh H.-M."/>
        </authorList>
    </citation>
    <scope>NUCLEOTIDE SEQUENCE [LARGE SCALE GENOMIC DNA]</scope>
    <source>
        <strain evidence="8 9">AM49</strain>
    </source>
</reference>
<evidence type="ECO:0000256" key="1">
    <source>
        <dbReference type="ARBA" id="ARBA00004651"/>
    </source>
</evidence>
<keyword evidence="9" id="KW-1185">Reference proteome</keyword>
<evidence type="ECO:0000256" key="3">
    <source>
        <dbReference type="ARBA" id="ARBA00022692"/>
    </source>
</evidence>
<evidence type="ECO:0000313" key="8">
    <source>
        <dbReference type="EMBL" id="ASR47763.1"/>
    </source>
</evidence>
<dbReference type="STRING" id="172713.GCA_001705305_01620"/>
<dbReference type="InterPro" id="IPR051791">
    <property type="entry name" value="Pra-immunoreactive"/>
</dbReference>
<dbReference type="RefSeq" id="WP_094155318.1">
    <property type="nucleotide sequence ID" value="NZ_CP020028.1"/>
</dbReference>
<feature type="transmembrane region" description="Helical" evidence="6">
    <location>
        <begin position="53"/>
        <end position="73"/>
    </location>
</feature>
<organism evidence="8 9">
    <name type="scientific">Paenibacillus kribbensis</name>
    <dbReference type="NCBI Taxonomy" id="172713"/>
    <lineage>
        <taxon>Bacteria</taxon>
        <taxon>Bacillati</taxon>
        <taxon>Bacillota</taxon>
        <taxon>Bacilli</taxon>
        <taxon>Bacillales</taxon>
        <taxon>Paenibacillaceae</taxon>
        <taxon>Paenibacillus</taxon>
    </lineage>
</organism>
<keyword evidence="2" id="KW-1003">Cell membrane</keyword>
<dbReference type="PANTHER" id="PTHR36115">
    <property type="entry name" value="PROLINE-RICH ANTIGEN HOMOLOG-RELATED"/>
    <property type="match status" value="1"/>
</dbReference>
<dbReference type="KEGG" id="pkb:B4V02_14290"/>
<dbReference type="Proteomes" id="UP000214666">
    <property type="component" value="Chromosome"/>
</dbReference>
<feature type="transmembrane region" description="Helical" evidence="6">
    <location>
        <begin position="112"/>
        <end position="131"/>
    </location>
</feature>
<feature type="domain" description="RDD" evidence="7">
    <location>
        <begin position="12"/>
        <end position="144"/>
    </location>
</feature>
<evidence type="ECO:0000256" key="6">
    <source>
        <dbReference type="SAM" id="Phobius"/>
    </source>
</evidence>
<protein>
    <submittedName>
        <fullName evidence="8">RDD family protein</fullName>
    </submittedName>
</protein>
<dbReference type="PANTHER" id="PTHR36115:SF4">
    <property type="entry name" value="MEMBRANE PROTEIN"/>
    <property type="match status" value="1"/>
</dbReference>
<dbReference type="EMBL" id="CP020028">
    <property type="protein sequence ID" value="ASR47763.1"/>
    <property type="molecule type" value="Genomic_DNA"/>
</dbReference>
<dbReference type="OrthoDB" id="9793824at2"/>
<sequence>MTAASDNARRIYGGFWIRTAAFVMDLFIVFVLVLLIGGAFSIPLLLGIEETGFIKVLMMWLPLILWLIVPWLYCVFWESSKVKATPGKLVFSLIVVDKEGKRLAFWHASGRYWIKVISFMIVHIIYIVVAFTAKKQGVHDLCANTLVVNKKELQRNEQQSSFLPVSTDITNL</sequence>
<evidence type="ECO:0000256" key="5">
    <source>
        <dbReference type="ARBA" id="ARBA00023136"/>
    </source>
</evidence>
<gene>
    <name evidence="8" type="ORF">B4V02_14290</name>
</gene>
<evidence type="ECO:0000256" key="4">
    <source>
        <dbReference type="ARBA" id="ARBA00022989"/>
    </source>
</evidence>
<dbReference type="GO" id="GO:0005886">
    <property type="term" value="C:plasma membrane"/>
    <property type="evidence" value="ECO:0007669"/>
    <property type="project" value="UniProtKB-SubCell"/>
</dbReference>
<proteinExistence type="predicted"/>
<keyword evidence="5 6" id="KW-0472">Membrane</keyword>
<name>A0A222WPM4_9BACL</name>
<evidence type="ECO:0000259" key="7">
    <source>
        <dbReference type="Pfam" id="PF06271"/>
    </source>
</evidence>
<dbReference type="Pfam" id="PF06271">
    <property type="entry name" value="RDD"/>
    <property type="match status" value="1"/>
</dbReference>
<evidence type="ECO:0000256" key="2">
    <source>
        <dbReference type="ARBA" id="ARBA00022475"/>
    </source>
</evidence>
<dbReference type="InterPro" id="IPR010432">
    <property type="entry name" value="RDD"/>
</dbReference>
<feature type="transmembrane region" description="Helical" evidence="6">
    <location>
        <begin position="20"/>
        <end position="46"/>
    </location>
</feature>
<keyword evidence="3 6" id="KW-0812">Transmembrane</keyword>